<evidence type="ECO:0000256" key="1">
    <source>
        <dbReference type="SAM" id="MobiDB-lite"/>
    </source>
</evidence>
<comment type="caution">
    <text evidence="2">The sequence shown here is derived from an EMBL/GenBank/DDBJ whole genome shotgun (WGS) entry which is preliminary data.</text>
</comment>
<protein>
    <submittedName>
        <fullName evidence="2">Uncharacterized protein</fullName>
    </submittedName>
</protein>
<proteinExistence type="predicted"/>
<feature type="compositionally biased region" description="Low complexity" evidence="1">
    <location>
        <begin position="45"/>
        <end position="60"/>
    </location>
</feature>
<name>A0A565ASI1_9BRAS</name>
<reference evidence="2" key="1">
    <citation type="submission" date="2019-07" db="EMBL/GenBank/DDBJ databases">
        <authorList>
            <person name="Dittberner H."/>
        </authorList>
    </citation>
    <scope>NUCLEOTIDE SEQUENCE [LARGE SCALE GENOMIC DNA]</scope>
</reference>
<dbReference type="EMBL" id="CABITT030000001">
    <property type="protein sequence ID" value="VVA92351.1"/>
    <property type="molecule type" value="Genomic_DNA"/>
</dbReference>
<feature type="region of interest" description="Disordered" evidence="1">
    <location>
        <begin position="1"/>
        <end position="71"/>
    </location>
</feature>
<dbReference type="Proteomes" id="UP000489600">
    <property type="component" value="Unassembled WGS sequence"/>
</dbReference>
<dbReference type="AlphaFoldDB" id="A0A565ASI1"/>
<evidence type="ECO:0000313" key="2">
    <source>
        <dbReference type="EMBL" id="VVA92351.1"/>
    </source>
</evidence>
<feature type="compositionally biased region" description="Basic and acidic residues" evidence="1">
    <location>
        <begin position="1"/>
        <end position="18"/>
    </location>
</feature>
<accession>A0A565ASI1</accession>
<organism evidence="2 3">
    <name type="scientific">Arabis nemorensis</name>
    <dbReference type="NCBI Taxonomy" id="586526"/>
    <lineage>
        <taxon>Eukaryota</taxon>
        <taxon>Viridiplantae</taxon>
        <taxon>Streptophyta</taxon>
        <taxon>Embryophyta</taxon>
        <taxon>Tracheophyta</taxon>
        <taxon>Spermatophyta</taxon>
        <taxon>Magnoliopsida</taxon>
        <taxon>eudicotyledons</taxon>
        <taxon>Gunneridae</taxon>
        <taxon>Pentapetalae</taxon>
        <taxon>rosids</taxon>
        <taxon>malvids</taxon>
        <taxon>Brassicales</taxon>
        <taxon>Brassicaceae</taxon>
        <taxon>Arabideae</taxon>
        <taxon>Arabis</taxon>
    </lineage>
</organism>
<gene>
    <name evidence="2" type="ORF">ANE_LOCUS2796</name>
</gene>
<keyword evidence="3" id="KW-1185">Reference proteome</keyword>
<evidence type="ECO:0000313" key="3">
    <source>
        <dbReference type="Proteomes" id="UP000489600"/>
    </source>
</evidence>
<sequence length="93" mass="10667">MHCGNSREDGHNILKCPKDGGQANRPKKKSKEIQDGGTQNGYDGESSQPMSQSQPMSESQNPFFGRIPDDETEDRQAWCRFRKVQDKFVFIRF</sequence>